<dbReference type="InterPro" id="IPR034660">
    <property type="entry name" value="DinB/YfiT-like"/>
</dbReference>
<proteinExistence type="predicted"/>
<name>A0ABS4PND8_9PSEU</name>
<dbReference type="Proteomes" id="UP000741013">
    <property type="component" value="Unassembled WGS sequence"/>
</dbReference>
<dbReference type="InterPro" id="IPR024775">
    <property type="entry name" value="DinB-like"/>
</dbReference>
<reference evidence="2 3" key="1">
    <citation type="submission" date="2021-03" db="EMBL/GenBank/DDBJ databases">
        <title>Sequencing the genomes of 1000 actinobacteria strains.</title>
        <authorList>
            <person name="Klenk H.-P."/>
        </authorList>
    </citation>
    <scope>NUCLEOTIDE SEQUENCE [LARGE SCALE GENOMIC DNA]</scope>
    <source>
        <strain evidence="2 3">DSM 45510</strain>
    </source>
</reference>
<sequence length="173" mass="19933">MPASRTELLSWQFELTWSLLELHLDELEPADFGWEPARHHWTMRPGPEQTWVPDWSDGEPSPIPVPTLGWVTWHLGWWWSVTLDHVNGRTPREREEISWPGPGQPTIDWLRGLRDEWTAALARLTDADLDAPAPFPWPDDPEKTVAHMIAWVNAELMKNTAELGQLRLLRAAA</sequence>
<organism evidence="2 3">
    <name type="scientific">Amycolatopsis magusensis</name>
    <dbReference type="NCBI Taxonomy" id="882444"/>
    <lineage>
        <taxon>Bacteria</taxon>
        <taxon>Bacillati</taxon>
        <taxon>Actinomycetota</taxon>
        <taxon>Actinomycetes</taxon>
        <taxon>Pseudonocardiales</taxon>
        <taxon>Pseudonocardiaceae</taxon>
        <taxon>Amycolatopsis</taxon>
    </lineage>
</organism>
<comment type="caution">
    <text evidence="2">The sequence shown here is derived from an EMBL/GenBank/DDBJ whole genome shotgun (WGS) entry which is preliminary data.</text>
</comment>
<keyword evidence="3" id="KW-1185">Reference proteome</keyword>
<dbReference type="EMBL" id="JAGGMS010000001">
    <property type="protein sequence ID" value="MBP2180948.1"/>
    <property type="molecule type" value="Genomic_DNA"/>
</dbReference>
<dbReference type="Pfam" id="PF12867">
    <property type="entry name" value="DinB_2"/>
    <property type="match status" value="1"/>
</dbReference>
<gene>
    <name evidence="2" type="ORF">JOM49_002474</name>
</gene>
<evidence type="ECO:0000313" key="2">
    <source>
        <dbReference type="EMBL" id="MBP2180948.1"/>
    </source>
</evidence>
<feature type="domain" description="DinB-like" evidence="1">
    <location>
        <begin position="12"/>
        <end position="162"/>
    </location>
</feature>
<protein>
    <recommendedName>
        <fullName evidence="1">DinB-like domain-containing protein</fullName>
    </recommendedName>
</protein>
<evidence type="ECO:0000259" key="1">
    <source>
        <dbReference type="Pfam" id="PF12867"/>
    </source>
</evidence>
<accession>A0ABS4PND8</accession>
<dbReference type="RefSeq" id="WP_209664430.1">
    <property type="nucleotide sequence ID" value="NZ_JAGGMS010000001.1"/>
</dbReference>
<evidence type="ECO:0000313" key="3">
    <source>
        <dbReference type="Proteomes" id="UP000741013"/>
    </source>
</evidence>
<dbReference type="SUPFAM" id="SSF109854">
    <property type="entry name" value="DinB/YfiT-like putative metalloenzymes"/>
    <property type="match status" value="1"/>
</dbReference>